<feature type="domain" description="Arabinofuranosyltransferase central" evidence="12">
    <location>
        <begin position="206"/>
        <end position="672"/>
    </location>
</feature>
<evidence type="ECO:0000256" key="6">
    <source>
        <dbReference type="ARBA" id="ARBA00022679"/>
    </source>
</evidence>
<dbReference type="Gene3D" id="3.40.190.160">
    <property type="match status" value="1"/>
</dbReference>
<feature type="transmembrane region" description="Helical" evidence="11">
    <location>
        <begin position="514"/>
        <end position="532"/>
    </location>
</feature>
<proteinExistence type="inferred from homology"/>
<accession>A0A7X5UNH4</accession>
<dbReference type="EC" id="2.4.2.-" evidence="15"/>
<dbReference type="GO" id="GO:0005886">
    <property type="term" value="C:plasma membrane"/>
    <property type="evidence" value="ECO:0007669"/>
    <property type="project" value="UniProtKB-SubCell"/>
</dbReference>
<keyword evidence="4" id="KW-1003">Cell membrane</keyword>
<dbReference type="EMBL" id="JAAOYM010000001">
    <property type="protein sequence ID" value="NIJ11266.1"/>
    <property type="molecule type" value="Genomic_DNA"/>
</dbReference>
<evidence type="ECO:0000256" key="9">
    <source>
        <dbReference type="ARBA" id="ARBA00023136"/>
    </source>
</evidence>
<sequence length="1010" mass="106673">MLSLHSTPVRVETGSVPRSASARRWSRLATLLGLLAGLCALAFPLAPVEQQTARYHWPEPGAAGTATAMPLLPYQPLALDATFSCAAVAAASASGPGPHVVLSTTPSRVDPAAAPLPGLRVVTDDGRLRVSSYGTRIAETAVSGDGECTWRLLSDHRGTELRRDDSTVARVDADVRPAVAGVFTDSSTVDGLRLDLVADTRFQTAPSTTKLALGAVCLLALGGMLAAVGRLDRSHRGGSRAALPRGWWRPRPVDGVVAALAVVWQFIGPITVDDGYIAGIVRGSEHSGFLGNAYRWLNAPEAPFSWIYEPYRLWSQVSVEALWLRVPSTVLLLLSWWLLSRLLLPRLGRFGGQRWVPWLAATALLVWWLPFNLGLRPEPWVAVGTLTVFYLVERAVATWTVRPLALAVAVAAVTAAVTPGGIMALAPLGCAAVPLFRLLRTRTDLSATARVVVPLAALGVAALPMFADQGLATVLEAVRVRTLIGGDLPWYQEPERYANLLGFDSFEGSLPRRAAVLLTLAGVAGLVWTLVRTLMLTRSRRRARHVPGLSRPVAIRLTATFTVALATMTFTPTKWTQHFGALAGIGAAVLVVACHTWSRSRNWHTAELLAGLAVTTVVGSLVLAGRNEWPYLSNDGATWGTITPQLGGVELATLALIVGGTLTVALAIVAAWRRSGGRRALPGASRLPSPALLATLLMVATVVLSFYSFGKAGVARAGSYTMASDNLAALQGSSCGLADALRVEADPRAGALPTAGAGPTATDRPELAVGGAVLPGWLAAPAEPAGDAAGPAFRTGWFRLSQAQRDGDLPVVVTTNGREGRLTARFAGPGTSTETEVAAPVSTRRGDTADVRVMAPSGATRMRLSVAAGGEPLAVSVPRSPELSPMNSLLPPGSSAVVDWPVAFFFPCVRHAAMADGGTDLPGWRLTTEPGNDAGEVAYSPVHGGPFAAARLLSRQQRVPVYLRGELTREPARLYLWQPRTTGWARPHLAERTVPGWSDPARLNVPGLNG</sequence>
<evidence type="ECO:0000256" key="8">
    <source>
        <dbReference type="ARBA" id="ARBA00022989"/>
    </source>
</evidence>
<keyword evidence="9 11" id="KW-0472">Membrane</keyword>
<feature type="domain" description="Arabinosyltransferas concanavalin like" evidence="14">
    <location>
        <begin position="49"/>
        <end position="201"/>
    </location>
</feature>
<comment type="caution">
    <text evidence="15">The sequence shown here is derived from an EMBL/GenBank/DDBJ whole genome shotgun (WGS) entry which is preliminary data.</text>
</comment>
<keyword evidence="8 11" id="KW-1133">Transmembrane helix</keyword>
<comment type="similarity">
    <text evidence="3">Belongs to the emb family.</text>
</comment>
<dbReference type="InterPro" id="IPR032731">
    <property type="entry name" value="Arabino_trans_C"/>
</dbReference>
<protein>
    <submittedName>
        <fullName evidence="15">Arabinosyltransferase A/arabinosyltransferase B/arabinosyltransferase C</fullName>
        <ecNumber evidence="15">2.4.2.-</ecNumber>
    </submittedName>
</protein>
<feature type="transmembrane region" description="Helical" evidence="11">
    <location>
        <begin position="553"/>
        <end position="571"/>
    </location>
</feature>
<feature type="transmembrane region" description="Helical" evidence="11">
    <location>
        <begin position="646"/>
        <end position="670"/>
    </location>
</feature>
<name>A0A7X5UNH4_9PSEU</name>
<feature type="transmembrane region" description="Helical" evidence="11">
    <location>
        <begin position="447"/>
        <end position="467"/>
    </location>
</feature>
<feature type="transmembrane region" description="Helical" evidence="11">
    <location>
        <begin position="608"/>
        <end position="626"/>
    </location>
</feature>
<keyword evidence="6 15" id="KW-0808">Transferase</keyword>
<evidence type="ECO:0000256" key="1">
    <source>
        <dbReference type="ARBA" id="ARBA00003001"/>
    </source>
</evidence>
<gene>
    <name evidence="15" type="ORF">FHU38_001610</name>
</gene>
<keyword evidence="16" id="KW-1185">Reference proteome</keyword>
<dbReference type="Pfam" id="PF14896">
    <property type="entry name" value="Arabino_trans_C"/>
    <property type="match status" value="2"/>
</dbReference>
<dbReference type="Pfam" id="PF17689">
    <property type="entry name" value="Arabino_trans_N"/>
    <property type="match status" value="1"/>
</dbReference>
<dbReference type="AlphaFoldDB" id="A0A7X5UNH4"/>
<keyword evidence="5 15" id="KW-0328">Glycosyltransferase</keyword>
<keyword evidence="7 11" id="KW-0812">Transmembrane</keyword>
<evidence type="ECO:0000313" key="16">
    <source>
        <dbReference type="Proteomes" id="UP000545493"/>
    </source>
</evidence>
<feature type="domain" description="Arabinosyltransferase C-terminal" evidence="13">
    <location>
        <begin position="707"/>
        <end position="757"/>
    </location>
</feature>
<evidence type="ECO:0000256" key="11">
    <source>
        <dbReference type="SAM" id="Phobius"/>
    </source>
</evidence>
<evidence type="ECO:0000256" key="7">
    <source>
        <dbReference type="ARBA" id="ARBA00022692"/>
    </source>
</evidence>
<feature type="domain" description="Arabinosyltransferase C-terminal" evidence="13">
    <location>
        <begin position="856"/>
        <end position="1003"/>
    </location>
</feature>
<dbReference type="GO" id="GO:0071555">
    <property type="term" value="P:cell wall organization"/>
    <property type="evidence" value="ECO:0007669"/>
    <property type="project" value="UniProtKB-KW"/>
</dbReference>
<evidence type="ECO:0000259" key="14">
    <source>
        <dbReference type="Pfam" id="PF17689"/>
    </source>
</evidence>
<dbReference type="InterPro" id="IPR007680">
    <property type="entry name" value="Arabino_trans_central"/>
</dbReference>
<dbReference type="GO" id="GO:0071766">
    <property type="term" value="P:Actinobacterium-type cell wall biogenesis"/>
    <property type="evidence" value="ECO:0007669"/>
    <property type="project" value="InterPro"/>
</dbReference>
<feature type="transmembrane region" description="Helical" evidence="11">
    <location>
        <begin position="404"/>
        <end position="435"/>
    </location>
</feature>
<evidence type="ECO:0000256" key="10">
    <source>
        <dbReference type="ARBA" id="ARBA00023316"/>
    </source>
</evidence>
<dbReference type="GO" id="GO:0052636">
    <property type="term" value="F:arabinosyltransferase activity"/>
    <property type="evidence" value="ECO:0007669"/>
    <property type="project" value="InterPro"/>
</dbReference>
<feature type="transmembrane region" description="Helical" evidence="11">
    <location>
        <begin position="355"/>
        <end position="371"/>
    </location>
</feature>
<evidence type="ECO:0000256" key="2">
    <source>
        <dbReference type="ARBA" id="ARBA00004651"/>
    </source>
</evidence>
<organism evidence="15 16">
    <name type="scientific">Saccharomonospora amisosensis</name>
    <dbReference type="NCBI Taxonomy" id="1128677"/>
    <lineage>
        <taxon>Bacteria</taxon>
        <taxon>Bacillati</taxon>
        <taxon>Actinomycetota</taxon>
        <taxon>Actinomycetes</taxon>
        <taxon>Pseudonocardiales</taxon>
        <taxon>Pseudonocardiaceae</taxon>
        <taxon>Saccharomonospora</taxon>
    </lineage>
</organism>
<dbReference type="InterPro" id="IPR027451">
    <property type="entry name" value="EmbABC_dom1"/>
</dbReference>
<reference evidence="15 16" key="1">
    <citation type="submission" date="2020-03" db="EMBL/GenBank/DDBJ databases">
        <title>Sequencing the genomes of 1000 actinobacteria strains.</title>
        <authorList>
            <person name="Klenk H.-P."/>
        </authorList>
    </citation>
    <scope>NUCLEOTIDE SEQUENCE [LARGE SCALE GENOMIC DNA]</scope>
    <source>
        <strain evidence="15 16">DSM 45685</strain>
    </source>
</reference>
<dbReference type="InterPro" id="IPR040920">
    <property type="entry name" value="Arabino_trans_N"/>
</dbReference>
<comment type="subcellular location">
    <subcellularLocation>
        <location evidence="2">Cell membrane</location>
        <topology evidence="2">Multi-pass membrane protein</topology>
    </subcellularLocation>
</comment>
<dbReference type="Gene3D" id="2.60.120.610">
    <property type="entry name" value="arabinofuranosyltransferase like domain"/>
    <property type="match status" value="1"/>
</dbReference>
<dbReference type="Pfam" id="PF04602">
    <property type="entry name" value="Arabinose_trans"/>
    <property type="match status" value="1"/>
</dbReference>
<comment type="function">
    <text evidence="1">Arabinosyl transferase responsible for the polymerization of arabinose into the arabinan of arabinogalactan.</text>
</comment>
<dbReference type="Proteomes" id="UP000545493">
    <property type="component" value="Unassembled WGS sequence"/>
</dbReference>
<evidence type="ECO:0000256" key="5">
    <source>
        <dbReference type="ARBA" id="ARBA00022676"/>
    </source>
</evidence>
<evidence type="ECO:0000313" key="15">
    <source>
        <dbReference type="EMBL" id="NIJ11266.1"/>
    </source>
</evidence>
<evidence type="ECO:0000256" key="4">
    <source>
        <dbReference type="ARBA" id="ARBA00022475"/>
    </source>
</evidence>
<feature type="transmembrane region" description="Helical" evidence="11">
    <location>
        <begin position="211"/>
        <end position="231"/>
    </location>
</feature>
<feature type="transmembrane region" description="Helical" evidence="11">
    <location>
        <begin position="691"/>
        <end position="709"/>
    </location>
</feature>
<keyword evidence="10" id="KW-0961">Cell wall biogenesis/degradation</keyword>
<feature type="transmembrane region" description="Helical" evidence="11">
    <location>
        <begin position="577"/>
        <end position="596"/>
    </location>
</feature>
<evidence type="ECO:0000256" key="3">
    <source>
        <dbReference type="ARBA" id="ARBA00008195"/>
    </source>
</evidence>
<evidence type="ECO:0000259" key="13">
    <source>
        <dbReference type="Pfam" id="PF14896"/>
    </source>
</evidence>
<evidence type="ECO:0000259" key="12">
    <source>
        <dbReference type="Pfam" id="PF04602"/>
    </source>
</evidence>
<feature type="transmembrane region" description="Helical" evidence="11">
    <location>
        <begin position="322"/>
        <end position="343"/>
    </location>
</feature>
<dbReference type="RefSeq" id="WP_167168324.1">
    <property type="nucleotide sequence ID" value="NZ_JAAOYM010000001.1"/>
</dbReference>